<protein>
    <submittedName>
        <fullName evidence="1">Uncharacterized protein</fullName>
    </submittedName>
</protein>
<sequence>MKYALKDKVRIKDTGEEGTITWCSLLEGDFCVMIGPNRFDCREQWYKEEELESIKEEVKHEDTGNVTESVEEGAVHSDSYAFSDLDLPDLG</sequence>
<dbReference type="AlphaFoldDB" id="A0A6M3IP28"/>
<accession>A0A6M3IP28</accession>
<organism evidence="1">
    <name type="scientific">viral metagenome</name>
    <dbReference type="NCBI Taxonomy" id="1070528"/>
    <lineage>
        <taxon>unclassified sequences</taxon>
        <taxon>metagenomes</taxon>
        <taxon>organismal metagenomes</taxon>
    </lineage>
</organism>
<dbReference type="EMBL" id="MT141340">
    <property type="protein sequence ID" value="QJA58817.1"/>
    <property type="molecule type" value="Genomic_DNA"/>
</dbReference>
<gene>
    <name evidence="1" type="ORF">MM415B01405_0012</name>
</gene>
<reference evidence="1" key="1">
    <citation type="submission" date="2020-03" db="EMBL/GenBank/DDBJ databases">
        <title>The deep terrestrial virosphere.</title>
        <authorList>
            <person name="Holmfeldt K."/>
            <person name="Nilsson E."/>
            <person name="Simone D."/>
            <person name="Lopez-Fernandez M."/>
            <person name="Wu X."/>
            <person name="de Brujin I."/>
            <person name="Lundin D."/>
            <person name="Andersson A."/>
            <person name="Bertilsson S."/>
            <person name="Dopson M."/>
        </authorList>
    </citation>
    <scope>NUCLEOTIDE SEQUENCE</scope>
    <source>
        <strain evidence="1">MM415B01405</strain>
    </source>
</reference>
<proteinExistence type="predicted"/>
<name>A0A6M3IP28_9ZZZZ</name>
<evidence type="ECO:0000313" key="1">
    <source>
        <dbReference type="EMBL" id="QJA58817.1"/>
    </source>
</evidence>